<reference evidence="2" key="1">
    <citation type="submission" date="2018-10" db="EMBL/GenBank/DDBJ databases">
        <title>Schaedlerella arabinophila gen. nov. sp. nov., isolated from the mouse intestinal tract and comparative analysis with the genome of the closely related altered Schaedler flora strain ASF502.</title>
        <authorList>
            <person name="Miyake S."/>
            <person name="Soh M."/>
            <person name="Seedorf H."/>
        </authorList>
    </citation>
    <scope>NUCLEOTIDE SEQUENCE [LARGE SCALE GENOMIC DNA]</scope>
    <source>
        <strain evidence="2">DSM 106076</strain>
    </source>
</reference>
<evidence type="ECO:0000313" key="4">
    <source>
        <dbReference type="Proteomes" id="UP000474104"/>
    </source>
</evidence>
<dbReference type="Pfam" id="PF07875">
    <property type="entry name" value="Coat_F"/>
    <property type="match status" value="1"/>
</dbReference>
<organism evidence="2 3">
    <name type="scientific">Schaedlerella arabinosiphila</name>
    <dbReference type="NCBI Taxonomy" id="2044587"/>
    <lineage>
        <taxon>Bacteria</taxon>
        <taxon>Bacillati</taxon>
        <taxon>Bacillota</taxon>
        <taxon>Clostridia</taxon>
        <taxon>Lachnospirales</taxon>
        <taxon>Lachnospiraceae</taxon>
        <taxon>Schaedlerella</taxon>
    </lineage>
</organism>
<protein>
    <submittedName>
        <fullName evidence="2">Spore coat protein</fullName>
    </submittedName>
</protein>
<dbReference type="STRING" id="2044587.C824_02018"/>
<gene>
    <name evidence="2" type="ORF">EBB54_10570</name>
    <name evidence="1" type="ORF">FMM80_18235</name>
</gene>
<dbReference type="EMBL" id="VIRB01000108">
    <property type="protein sequence ID" value="NDO70475.1"/>
    <property type="molecule type" value="Genomic_DNA"/>
</dbReference>
<dbReference type="Proteomes" id="UP000274920">
    <property type="component" value="Unassembled WGS sequence"/>
</dbReference>
<evidence type="ECO:0000313" key="3">
    <source>
        <dbReference type="Proteomes" id="UP000274920"/>
    </source>
</evidence>
<keyword evidence="2" id="KW-0946">Virion</keyword>
<reference evidence="1 4" key="2">
    <citation type="submission" date="2019-07" db="EMBL/GenBank/DDBJ databases">
        <title>Draft genome sequences of 15 bacterial species constituting the stable defined intestinal microbiota of the GM15 gnotobiotic mouse model.</title>
        <authorList>
            <person name="Elie C."/>
            <person name="Mathieu A."/>
            <person name="Saliou A."/>
            <person name="Darnaud M."/>
            <person name="Leulier F."/>
            <person name="Tamellini A."/>
        </authorList>
    </citation>
    <scope>NUCLEOTIDE SEQUENCE [LARGE SCALE GENOMIC DNA]</scope>
    <source>
        <strain evidence="4">ASF 502</strain>
        <strain evidence="1">MD300</strain>
    </source>
</reference>
<accession>N2AT14</accession>
<keyword evidence="3" id="KW-1185">Reference proteome</keyword>
<dbReference type="OrthoDB" id="1683800at2"/>
<sequence>MNEKTMVSDALAGVNGELKTFGDIIPRTENAELRQCLKQIRSRCELSQERLYQAAREKHYYGPSAKATRDEIAHVKSLLTRPGMH</sequence>
<proteinExistence type="predicted"/>
<dbReference type="RefSeq" id="WP_004078304.1">
    <property type="nucleotide sequence ID" value="NZ_CASCYM010000006.1"/>
</dbReference>
<keyword evidence="2" id="KW-0167">Capsid protein</keyword>
<dbReference type="Proteomes" id="UP000474104">
    <property type="component" value="Unassembled WGS sequence"/>
</dbReference>
<comment type="caution">
    <text evidence="2">The sequence shown here is derived from an EMBL/GenBank/DDBJ whole genome shotgun (WGS) entry which is preliminary data.</text>
</comment>
<evidence type="ECO:0000313" key="2">
    <source>
        <dbReference type="EMBL" id="RRK31758.1"/>
    </source>
</evidence>
<name>N2AT14_9FIRM</name>
<dbReference type="HOGENOM" id="CLU_142133_2_0_9"/>
<evidence type="ECO:0000313" key="1">
    <source>
        <dbReference type="EMBL" id="NDO70475.1"/>
    </source>
</evidence>
<dbReference type="EMBL" id="RHJS01000002">
    <property type="protein sequence ID" value="RRK31758.1"/>
    <property type="molecule type" value="Genomic_DNA"/>
</dbReference>
<dbReference type="InterPro" id="IPR012851">
    <property type="entry name" value="Spore_coat_CotF-like"/>
</dbReference>
<dbReference type="eggNOG" id="COG5577">
    <property type="taxonomic scope" value="Bacteria"/>
</dbReference>
<dbReference type="AlphaFoldDB" id="N2AT14"/>
<accession>A0A3R8KZG1</accession>